<feature type="chain" id="PRO_5001437713" evidence="2">
    <location>
        <begin position="29"/>
        <end position="514"/>
    </location>
</feature>
<keyword evidence="5" id="KW-1185">Reference proteome</keyword>
<dbReference type="SUPFAM" id="SSF56954">
    <property type="entry name" value="Outer membrane efflux proteins (OEP)"/>
    <property type="match status" value="1"/>
</dbReference>
<organism evidence="4 5">
    <name type="scientific">Halothiobacillus neapolitanus (strain ATCC 23641 / DSM 15147 / CIP 104769 / NCIMB 8539 / c2)</name>
    <name type="common">Thiobacillus neapolitanus</name>
    <dbReference type="NCBI Taxonomy" id="555778"/>
    <lineage>
        <taxon>Bacteria</taxon>
        <taxon>Pseudomonadati</taxon>
        <taxon>Pseudomonadota</taxon>
        <taxon>Gammaproteobacteria</taxon>
        <taxon>Chromatiales</taxon>
        <taxon>Halothiobacillaceae</taxon>
        <taxon>Halothiobacillus</taxon>
    </lineage>
</organism>
<gene>
    <name evidence="4" type="ordered locus">Hneap_1438</name>
</gene>
<comment type="subcellular location">
    <subcellularLocation>
        <location evidence="2">Cell outer membrane</location>
        <topology evidence="2">Lipid-anchor</topology>
    </subcellularLocation>
</comment>
<dbReference type="STRING" id="555778.Hneap_1438"/>
<dbReference type="Proteomes" id="UP000009102">
    <property type="component" value="Chromosome"/>
</dbReference>
<feature type="signal peptide" evidence="2">
    <location>
        <begin position="1"/>
        <end position="28"/>
    </location>
</feature>
<dbReference type="GO" id="GO:0015562">
    <property type="term" value="F:efflux transmembrane transporter activity"/>
    <property type="evidence" value="ECO:0007669"/>
    <property type="project" value="InterPro"/>
</dbReference>
<keyword evidence="2" id="KW-1134">Transmembrane beta strand</keyword>
<comment type="similarity">
    <text evidence="1 2">Belongs to the outer membrane factor (OMF) (TC 1.B.17) family.</text>
</comment>
<dbReference type="AlphaFoldDB" id="D0L0P8"/>
<reference evidence="4 5" key="1">
    <citation type="submission" date="2009-10" db="EMBL/GenBank/DDBJ databases">
        <title>Complete sequence of Halothiobacillus neapolitanus c2.</title>
        <authorList>
            <consortium name="US DOE Joint Genome Institute"/>
            <person name="Lucas S."/>
            <person name="Copeland A."/>
            <person name="Lapidus A."/>
            <person name="Glavina del Rio T."/>
            <person name="Tice H."/>
            <person name="Bruce D."/>
            <person name="Goodwin L."/>
            <person name="Pitluck S."/>
            <person name="Davenport K."/>
            <person name="Brettin T."/>
            <person name="Detter J.C."/>
            <person name="Han C."/>
            <person name="Tapia R."/>
            <person name="Larimer F."/>
            <person name="Land M."/>
            <person name="Hauser L."/>
            <person name="Kyrpides N."/>
            <person name="Mikhailova N."/>
            <person name="Kerfeld C."/>
            <person name="Cannon G."/>
            <person name="Heinhort S."/>
        </authorList>
    </citation>
    <scope>NUCLEOTIDE SEQUENCE [LARGE SCALE GENOMIC DNA]</scope>
    <source>
        <strain evidence="5">ATCC 23641 / c2</strain>
    </source>
</reference>
<feature type="region of interest" description="Disordered" evidence="3">
    <location>
        <begin position="489"/>
        <end position="514"/>
    </location>
</feature>
<dbReference type="HOGENOM" id="CLU_012817_13_0_6"/>
<dbReference type="Gene3D" id="2.20.200.10">
    <property type="entry name" value="Outer membrane efflux proteins (OEP)"/>
    <property type="match status" value="1"/>
</dbReference>
<keyword evidence="2" id="KW-0812">Transmembrane</keyword>
<dbReference type="PANTHER" id="PTHR30203">
    <property type="entry name" value="OUTER MEMBRANE CATION EFFLUX PROTEIN"/>
    <property type="match status" value="1"/>
</dbReference>
<evidence type="ECO:0000313" key="4">
    <source>
        <dbReference type="EMBL" id="ACX96271.1"/>
    </source>
</evidence>
<keyword evidence="2" id="KW-0564">Palmitate</keyword>
<protein>
    <submittedName>
        <fullName evidence="4">RND efflux system, outer membrane lipoprotein, NodT family</fullName>
    </submittedName>
</protein>
<evidence type="ECO:0000256" key="1">
    <source>
        <dbReference type="ARBA" id="ARBA00007613"/>
    </source>
</evidence>
<sequence length="514" mass="54600">MHDLACWRDRFSAPMLKLGTLLSLTMLAGCSAVGPDFVAPAAPDIPGYTAQAMPKSTKATTGIEQGEAQSLKQASFIQGDWWKAFHSPALNKLIEQGMAASPTLTAAEAKLEQARQTYAAQYGSTELPQVNGKLSGQKQKTNNSGIGQEGNGRVFGLYNAGVTVSYNLDLFGGNRRALEALAAQTDYQKYQLDAARLTLAGNIAVQAMMQAMYNDQIATTKNIISNQEEQLKLIRSRLELGAATQSDVLTLQTQLDQTRATLPPLILKRDQSDHLLATLVGQPPSKVMPVFSLSDFTLPAELPVVVPSQWVASRPDIQASTALLHQASAQYGVAVSNLYPQINLSATVGSQGLTPASLFDANSIIWSLIAGLTQPIFNAGLESGAKAAKASLSAAAANYQQTVLNGLRNTADALRATAIDADTLNAQAAAERSAQASLDLTQQQMKLGAINSLQLLTAQQQVAQTQLLTLAARSQRLTDSVALYQAMGGVPTADPNQPQTLSQVQTAKPEKNTP</sequence>
<proteinExistence type="inferred from homology"/>
<evidence type="ECO:0000256" key="2">
    <source>
        <dbReference type="RuleBase" id="RU362097"/>
    </source>
</evidence>
<dbReference type="Gene3D" id="1.20.1600.10">
    <property type="entry name" value="Outer membrane efflux proteins (OEP)"/>
    <property type="match status" value="1"/>
</dbReference>
<evidence type="ECO:0000313" key="5">
    <source>
        <dbReference type="Proteomes" id="UP000009102"/>
    </source>
</evidence>
<dbReference type="EMBL" id="CP001801">
    <property type="protein sequence ID" value="ACX96271.1"/>
    <property type="molecule type" value="Genomic_DNA"/>
</dbReference>
<accession>D0L0P8</accession>
<dbReference type="PANTHER" id="PTHR30203:SF33">
    <property type="entry name" value="BLR4455 PROTEIN"/>
    <property type="match status" value="1"/>
</dbReference>
<keyword evidence="2 4" id="KW-0449">Lipoprotein</keyword>
<dbReference type="eggNOG" id="COG1538">
    <property type="taxonomic scope" value="Bacteria"/>
</dbReference>
<dbReference type="NCBIfam" id="TIGR01845">
    <property type="entry name" value="outer_NodT"/>
    <property type="match status" value="1"/>
</dbReference>
<dbReference type="GO" id="GO:0009279">
    <property type="term" value="C:cell outer membrane"/>
    <property type="evidence" value="ECO:0007669"/>
    <property type="project" value="UniProtKB-SubCell"/>
</dbReference>
<dbReference type="Pfam" id="PF02321">
    <property type="entry name" value="OEP"/>
    <property type="match status" value="2"/>
</dbReference>
<dbReference type="InterPro" id="IPR010131">
    <property type="entry name" value="MdtP/NodT-like"/>
</dbReference>
<dbReference type="KEGG" id="hna:Hneap_1438"/>
<keyword evidence="2" id="KW-0472">Membrane</keyword>
<feature type="compositionally biased region" description="Polar residues" evidence="3">
    <location>
        <begin position="494"/>
        <end position="507"/>
    </location>
</feature>
<dbReference type="RefSeq" id="WP_012824305.1">
    <property type="nucleotide sequence ID" value="NC_013422.1"/>
</dbReference>
<keyword evidence="2" id="KW-0732">Signal</keyword>
<name>D0L0P8_HALNC</name>
<dbReference type="InterPro" id="IPR003423">
    <property type="entry name" value="OMP_efflux"/>
</dbReference>
<evidence type="ECO:0000256" key="3">
    <source>
        <dbReference type="SAM" id="MobiDB-lite"/>
    </source>
</evidence>